<dbReference type="PROSITE" id="PS51257">
    <property type="entry name" value="PROKAR_LIPOPROTEIN"/>
    <property type="match status" value="1"/>
</dbReference>
<dbReference type="AlphaFoldDB" id="A0A7W5FBV3"/>
<feature type="signal peptide" evidence="2">
    <location>
        <begin position="1"/>
        <end position="19"/>
    </location>
</feature>
<comment type="caution">
    <text evidence="3">The sequence shown here is derived from an EMBL/GenBank/DDBJ whole genome shotgun (WGS) entry which is preliminary data.</text>
</comment>
<sequence length="144" mass="14459">MRKLMVVLVAGLLATGGCAGVGSGSRDGSGPAGPVDPGSGPQAGLVELRVAVAKSLAEDFPAVEQGFEARNPSIEVLVAPGEDESAEVVVTDEPVAVAAGEVETIGQLRVVLVDGAGAEAAAFVEFLRDGEGRRILIDSGVLRP</sequence>
<protein>
    <submittedName>
        <fullName evidence="3">ABC-type molybdate transport system substrate-binding protein</fullName>
    </submittedName>
</protein>
<feature type="chain" id="PRO_5031400191" evidence="2">
    <location>
        <begin position="20"/>
        <end position="144"/>
    </location>
</feature>
<reference evidence="3 4" key="1">
    <citation type="submission" date="2020-08" db="EMBL/GenBank/DDBJ databases">
        <title>Genomic Encyclopedia of Type Strains, Phase III (KMG-III): the genomes of soil and plant-associated and newly described type strains.</title>
        <authorList>
            <person name="Whitman W."/>
        </authorList>
    </citation>
    <scope>NUCLEOTIDE SEQUENCE [LARGE SCALE GENOMIC DNA]</scope>
    <source>
        <strain evidence="3 4">CECT 3287</strain>
    </source>
</reference>
<dbReference type="EMBL" id="JACHXF010000001">
    <property type="protein sequence ID" value="MBB3092738.1"/>
    <property type="molecule type" value="Genomic_DNA"/>
</dbReference>
<proteinExistence type="predicted"/>
<keyword evidence="4" id="KW-1185">Reference proteome</keyword>
<gene>
    <name evidence="3" type="ORF">FHR83_000372</name>
</gene>
<keyword evidence="2" id="KW-0732">Signal</keyword>
<evidence type="ECO:0000313" key="4">
    <source>
        <dbReference type="Proteomes" id="UP000590749"/>
    </source>
</evidence>
<evidence type="ECO:0000256" key="1">
    <source>
        <dbReference type="SAM" id="MobiDB-lite"/>
    </source>
</evidence>
<organism evidence="3 4">
    <name type="scientific">Actinoplanes campanulatus</name>
    <dbReference type="NCBI Taxonomy" id="113559"/>
    <lineage>
        <taxon>Bacteria</taxon>
        <taxon>Bacillati</taxon>
        <taxon>Actinomycetota</taxon>
        <taxon>Actinomycetes</taxon>
        <taxon>Micromonosporales</taxon>
        <taxon>Micromonosporaceae</taxon>
        <taxon>Actinoplanes</taxon>
    </lineage>
</organism>
<feature type="region of interest" description="Disordered" evidence="1">
    <location>
        <begin position="21"/>
        <end position="41"/>
    </location>
</feature>
<evidence type="ECO:0000256" key="2">
    <source>
        <dbReference type="SAM" id="SignalP"/>
    </source>
</evidence>
<dbReference type="RefSeq" id="WP_183215844.1">
    <property type="nucleotide sequence ID" value="NZ_BMPW01000001.1"/>
</dbReference>
<feature type="compositionally biased region" description="Gly residues" evidence="1">
    <location>
        <begin position="21"/>
        <end position="31"/>
    </location>
</feature>
<dbReference type="Proteomes" id="UP000590749">
    <property type="component" value="Unassembled WGS sequence"/>
</dbReference>
<accession>A0A7W5FBV3</accession>
<name>A0A7W5FBV3_9ACTN</name>
<evidence type="ECO:0000313" key="3">
    <source>
        <dbReference type="EMBL" id="MBB3092738.1"/>
    </source>
</evidence>